<keyword evidence="2" id="KW-1185">Reference proteome</keyword>
<accession>A0AAP0JZU5</accession>
<dbReference type="AlphaFoldDB" id="A0AAP0JZU5"/>
<dbReference type="EMBL" id="JBBNAF010000005">
    <property type="protein sequence ID" value="KAK9142814.1"/>
    <property type="molecule type" value="Genomic_DNA"/>
</dbReference>
<organism evidence="1 2">
    <name type="scientific">Stephania yunnanensis</name>
    <dbReference type="NCBI Taxonomy" id="152371"/>
    <lineage>
        <taxon>Eukaryota</taxon>
        <taxon>Viridiplantae</taxon>
        <taxon>Streptophyta</taxon>
        <taxon>Embryophyta</taxon>
        <taxon>Tracheophyta</taxon>
        <taxon>Spermatophyta</taxon>
        <taxon>Magnoliopsida</taxon>
        <taxon>Ranunculales</taxon>
        <taxon>Menispermaceae</taxon>
        <taxon>Menispermoideae</taxon>
        <taxon>Cissampelideae</taxon>
        <taxon>Stephania</taxon>
    </lineage>
</organism>
<proteinExistence type="predicted"/>
<evidence type="ECO:0000313" key="1">
    <source>
        <dbReference type="EMBL" id="KAK9142814.1"/>
    </source>
</evidence>
<reference evidence="1 2" key="1">
    <citation type="submission" date="2024-01" db="EMBL/GenBank/DDBJ databases">
        <title>Genome assemblies of Stephania.</title>
        <authorList>
            <person name="Yang L."/>
        </authorList>
    </citation>
    <scope>NUCLEOTIDE SEQUENCE [LARGE SCALE GENOMIC DNA]</scope>
    <source>
        <strain evidence="1">YNDBR</strain>
        <tissue evidence="1">Leaf</tissue>
    </source>
</reference>
<comment type="caution">
    <text evidence="1">The sequence shown here is derived from an EMBL/GenBank/DDBJ whole genome shotgun (WGS) entry which is preliminary data.</text>
</comment>
<dbReference type="Proteomes" id="UP001420932">
    <property type="component" value="Unassembled WGS sequence"/>
</dbReference>
<evidence type="ECO:0000313" key="2">
    <source>
        <dbReference type="Proteomes" id="UP001420932"/>
    </source>
</evidence>
<sequence length="51" mass="5724">MPQIGFDISYQDNFVIYMPSYDVSQLGSTLLEDSQHISYSLSLSFSLSPTT</sequence>
<gene>
    <name evidence="1" type="ORF">Syun_012214</name>
</gene>
<name>A0AAP0JZU5_9MAGN</name>
<protein>
    <submittedName>
        <fullName evidence="1">Uncharacterized protein</fullName>
    </submittedName>
</protein>